<dbReference type="PANTHER" id="PTHR47529:SF1">
    <property type="entry name" value="PERIPLASMIC CHAPERONE PPID"/>
    <property type="match status" value="1"/>
</dbReference>
<protein>
    <recommendedName>
        <fullName evidence="10">Periplasmic chaperone PpiD</fullName>
    </recommendedName>
    <alternativeName>
        <fullName evidence="11">Periplasmic folding chaperone</fullName>
    </alternativeName>
</protein>
<dbReference type="EMBL" id="SGWV01000008">
    <property type="protein sequence ID" value="RZS56694.1"/>
    <property type="molecule type" value="Genomic_DNA"/>
</dbReference>
<sequence length="634" mass="69650">MFDFVRRHNRLLQLGLVIVIFPSFVAFGIQGYQSFNESNLAVAHVDGQPITQAEWDAAHRDQAERMRANMPNVDAKLLDSPMVRQQVLEQLVRERVMFAAARDLRLDPTDQRLQRLFRSDPNFESLRNPDGSVRAELLSMRGMTSAQFAQQLKQDVAMRQVMLGLGASVPASTAVTTRALDPYFQQREIQVATFPVQDQRAKVQVSDAELKAFYDDEKNAARFQSRETVSFEYVVLDVASAAQSVTLAADDVRKFYDENVSRYETPQERNARHILVKIDSSASADDKAKARAKAEGLLQQIKADRKAFAELARKQSDDPGSAAQGGDLSWISRGAMVKPFEDAVYGLGKGELSGIVESEFGLHIVEVLDIRGGDRRSFESVRGEIEAEVRQQLAQKRYAELAEQFTDLVEQEDNLQAVATKLKLTILKADKFGRGDPASTPLLGNPKLIETLFDPQTLASKRNSAPIELGGNQLAAVHVTEHAPSRRQTMEELGDRLRQLVIDQKAAAAAVAAGKAALESWKQQPAGAALGAAMTVSRFEPRGQTQAVLTAVMRAATDTLPAWVGVDLGQGGYAIARINKVLGADPAVMEPQRAALQYAQLWTQAETAAYYKALRKQFKAEVTAPAAAASSVAR</sequence>
<dbReference type="PROSITE" id="PS50198">
    <property type="entry name" value="PPIC_PPIASE_2"/>
    <property type="match status" value="1"/>
</dbReference>
<comment type="similarity">
    <text evidence="9">Belongs to the PpiD chaperone family.</text>
</comment>
<dbReference type="SUPFAM" id="SSF54534">
    <property type="entry name" value="FKBP-like"/>
    <property type="match status" value="1"/>
</dbReference>
<keyword evidence="5" id="KW-1133">Transmembrane helix</keyword>
<dbReference type="Pfam" id="PF13616">
    <property type="entry name" value="Rotamase_3"/>
    <property type="match status" value="1"/>
</dbReference>
<evidence type="ECO:0000256" key="4">
    <source>
        <dbReference type="ARBA" id="ARBA00022692"/>
    </source>
</evidence>
<dbReference type="GO" id="GO:0003755">
    <property type="term" value="F:peptidyl-prolyl cis-trans isomerase activity"/>
    <property type="evidence" value="ECO:0007669"/>
    <property type="project" value="UniProtKB-KW"/>
</dbReference>
<dbReference type="OrthoDB" id="9812372at2"/>
<dbReference type="PROSITE" id="PS01096">
    <property type="entry name" value="PPIC_PPIASE_1"/>
    <property type="match status" value="1"/>
</dbReference>
<keyword evidence="8 12" id="KW-0413">Isomerase</keyword>
<evidence type="ECO:0000256" key="8">
    <source>
        <dbReference type="ARBA" id="ARBA00023235"/>
    </source>
</evidence>
<evidence type="ECO:0000256" key="9">
    <source>
        <dbReference type="ARBA" id="ARBA00038408"/>
    </source>
</evidence>
<dbReference type="Proteomes" id="UP000293433">
    <property type="component" value="Unassembled WGS sequence"/>
</dbReference>
<evidence type="ECO:0000313" key="15">
    <source>
        <dbReference type="Proteomes" id="UP000293433"/>
    </source>
</evidence>
<dbReference type="Gene3D" id="3.10.50.40">
    <property type="match status" value="1"/>
</dbReference>
<dbReference type="InterPro" id="IPR027304">
    <property type="entry name" value="Trigger_fact/SurA_dom_sf"/>
</dbReference>
<evidence type="ECO:0000256" key="2">
    <source>
        <dbReference type="ARBA" id="ARBA00022475"/>
    </source>
</evidence>
<keyword evidence="7" id="KW-0143">Chaperone</keyword>
<evidence type="ECO:0000256" key="1">
    <source>
        <dbReference type="ARBA" id="ARBA00004382"/>
    </source>
</evidence>
<proteinExistence type="inferred from homology"/>
<dbReference type="InterPro" id="IPR052029">
    <property type="entry name" value="PpiD_chaperone"/>
</dbReference>
<dbReference type="RefSeq" id="WP_130481136.1">
    <property type="nucleotide sequence ID" value="NZ_SGWV01000008.1"/>
</dbReference>
<keyword evidence="6" id="KW-0472">Membrane</keyword>
<evidence type="ECO:0000256" key="11">
    <source>
        <dbReference type="ARBA" id="ARBA00042775"/>
    </source>
</evidence>
<keyword evidence="4" id="KW-0812">Transmembrane</keyword>
<dbReference type="InterPro" id="IPR023058">
    <property type="entry name" value="PPIase_PpiC_CS"/>
</dbReference>
<feature type="domain" description="PpiC" evidence="13">
    <location>
        <begin position="266"/>
        <end position="369"/>
    </location>
</feature>
<dbReference type="Pfam" id="PF13624">
    <property type="entry name" value="SurA_N_3"/>
    <property type="match status" value="1"/>
</dbReference>
<keyword evidence="15" id="KW-1185">Reference proteome</keyword>
<reference evidence="14 15" key="1">
    <citation type="submission" date="2019-02" db="EMBL/GenBank/DDBJ databases">
        <title>Genomic Encyclopedia of Type Strains, Phase IV (KMG-IV): sequencing the most valuable type-strain genomes for metagenomic binning, comparative biology and taxonomic classification.</title>
        <authorList>
            <person name="Goeker M."/>
        </authorList>
    </citation>
    <scope>NUCLEOTIDE SEQUENCE [LARGE SCALE GENOMIC DNA]</scope>
    <source>
        <strain evidence="14 15">DSM 10617</strain>
    </source>
</reference>
<evidence type="ECO:0000259" key="13">
    <source>
        <dbReference type="PROSITE" id="PS50198"/>
    </source>
</evidence>
<evidence type="ECO:0000256" key="12">
    <source>
        <dbReference type="PROSITE-ProRule" id="PRU00278"/>
    </source>
</evidence>
<evidence type="ECO:0000256" key="3">
    <source>
        <dbReference type="ARBA" id="ARBA00022519"/>
    </source>
</evidence>
<name>A0A4Q7LQ34_9BURK</name>
<evidence type="ECO:0000256" key="10">
    <source>
        <dbReference type="ARBA" id="ARBA00040743"/>
    </source>
</evidence>
<keyword evidence="2" id="KW-1003">Cell membrane</keyword>
<dbReference type="PANTHER" id="PTHR47529">
    <property type="entry name" value="PEPTIDYL-PROLYL CIS-TRANS ISOMERASE D"/>
    <property type="match status" value="1"/>
</dbReference>
<dbReference type="GO" id="GO:0005886">
    <property type="term" value="C:plasma membrane"/>
    <property type="evidence" value="ECO:0007669"/>
    <property type="project" value="UniProtKB-SubCell"/>
</dbReference>
<dbReference type="InterPro" id="IPR000297">
    <property type="entry name" value="PPIase_PpiC"/>
</dbReference>
<dbReference type="SUPFAM" id="SSF109998">
    <property type="entry name" value="Triger factor/SurA peptide-binding domain-like"/>
    <property type="match status" value="1"/>
</dbReference>
<keyword evidence="12" id="KW-0697">Rotamase</keyword>
<gene>
    <name evidence="14" type="ORF">EV685_1246</name>
</gene>
<dbReference type="InterPro" id="IPR046357">
    <property type="entry name" value="PPIase_dom_sf"/>
</dbReference>
<evidence type="ECO:0000256" key="7">
    <source>
        <dbReference type="ARBA" id="ARBA00023186"/>
    </source>
</evidence>
<keyword evidence="3" id="KW-0997">Cell inner membrane</keyword>
<comment type="subcellular location">
    <subcellularLocation>
        <location evidence="1">Cell inner membrane</location>
        <topology evidence="1">Single-pass type II membrane protein</topology>
        <orientation evidence="1">Periplasmic side</orientation>
    </subcellularLocation>
</comment>
<accession>A0A4Q7LQ34</accession>
<evidence type="ECO:0000256" key="5">
    <source>
        <dbReference type="ARBA" id="ARBA00022989"/>
    </source>
</evidence>
<comment type="caution">
    <text evidence="14">The sequence shown here is derived from an EMBL/GenBank/DDBJ whole genome shotgun (WGS) entry which is preliminary data.</text>
</comment>
<evidence type="ECO:0000313" key="14">
    <source>
        <dbReference type="EMBL" id="RZS56694.1"/>
    </source>
</evidence>
<dbReference type="Gene3D" id="1.10.4030.10">
    <property type="entry name" value="Porin chaperone SurA, peptide-binding domain"/>
    <property type="match status" value="1"/>
</dbReference>
<organism evidence="14 15">
    <name type="scientific">Sphaerotilus mobilis</name>
    <dbReference type="NCBI Taxonomy" id="47994"/>
    <lineage>
        <taxon>Bacteria</taxon>
        <taxon>Pseudomonadati</taxon>
        <taxon>Pseudomonadota</taxon>
        <taxon>Betaproteobacteria</taxon>
        <taxon>Burkholderiales</taxon>
        <taxon>Sphaerotilaceae</taxon>
        <taxon>Sphaerotilus</taxon>
    </lineage>
</organism>
<dbReference type="AlphaFoldDB" id="A0A4Q7LQ34"/>
<evidence type="ECO:0000256" key="6">
    <source>
        <dbReference type="ARBA" id="ARBA00023136"/>
    </source>
</evidence>